<keyword evidence="5 6" id="KW-0408">Iron</keyword>
<evidence type="ECO:0000256" key="4">
    <source>
        <dbReference type="ARBA" id="ARBA00022982"/>
    </source>
</evidence>
<evidence type="ECO:0000313" key="10">
    <source>
        <dbReference type="Proteomes" id="UP000824366"/>
    </source>
</evidence>
<dbReference type="Proteomes" id="UP000824366">
    <property type="component" value="Chromosome"/>
</dbReference>
<keyword evidence="4" id="KW-0249">Electron transport</keyword>
<dbReference type="InterPro" id="IPR036909">
    <property type="entry name" value="Cyt_c-like_dom_sf"/>
</dbReference>
<gene>
    <name evidence="9" type="ORF">MIZ03_0044</name>
</gene>
<keyword evidence="1" id="KW-0813">Transport</keyword>
<keyword evidence="10" id="KW-1185">Reference proteome</keyword>
<feature type="chain" id="PRO_5046453929" description="Cytochrome c domain-containing protein" evidence="7">
    <location>
        <begin position="30"/>
        <end position="116"/>
    </location>
</feature>
<evidence type="ECO:0000313" key="9">
    <source>
        <dbReference type="EMBL" id="BCO25184.1"/>
    </source>
</evidence>
<evidence type="ECO:0000256" key="1">
    <source>
        <dbReference type="ARBA" id="ARBA00022448"/>
    </source>
</evidence>
<feature type="domain" description="Cytochrome c" evidence="8">
    <location>
        <begin position="30"/>
        <end position="116"/>
    </location>
</feature>
<evidence type="ECO:0000256" key="5">
    <source>
        <dbReference type="ARBA" id="ARBA00023004"/>
    </source>
</evidence>
<dbReference type="InterPro" id="IPR002324">
    <property type="entry name" value="Cyt_c_ID"/>
</dbReference>
<keyword evidence="7" id="KW-0732">Signal</keyword>
<evidence type="ECO:0000256" key="2">
    <source>
        <dbReference type="ARBA" id="ARBA00022617"/>
    </source>
</evidence>
<dbReference type="PRINTS" id="PR00606">
    <property type="entry name" value="CYTCHROMECID"/>
</dbReference>
<name>A0ABN6CZH8_9BURK</name>
<evidence type="ECO:0000259" key="8">
    <source>
        <dbReference type="PROSITE" id="PS51007"/>
    </source>
</evidence>
<keyword evidence="3 6" id="KW-0479">Metal-binding</keyword>
<feature type="signal peptide" evidence="7">
    <location>
        <begin position="1"/>
        <end position="29"/>
    </location>
</feature>
<dbReference type="SUPFAM" id="SSF46626">
    <property type="entry name" value="Cytochrome c"/>
    <property type="match status" value="1"/>
</dbReference>
<accession>A0ABN6CZH8</accession>
<dbReference type="Gene3D" id="1.10.760.10">
    <property type="entry name" value="Cytochrome c-like domain"/>
    <property type="match status" value="1"/>
</dbReference>
<dbReference type="EMBL" id="AP024238">
    <property type="protein sequence ID" value="BCO25184.1"/>
    <property type="molecule type" value="Genomic_DNA"/>
</dbReference>
<organism evidence="9 10">
    <name type="scientific">Rhodoferax lithotrophicus</name>
    <dbReference type="NCBI Taxonomy" id="2798804"/>
    <lineage>
        <taxon>Bacteria</taxon>
        <taxon>Pseudomonadati</taxon>
        <taxon>Pseudomonadota</taxon>
        <taxon>Betaproteobacteria</taxon>
        <taxon>Burkholderiales</taxon>
        <taxon>Comamonadaceae</taxon>
        <taxon>Rhodoferax</taxon>
    </lineage>
</organism>
<keyword evidence="2 6" id="KW-0349">Heme</keyword>
<evidence type="ECO:0000256" key="3">
    <source>
        <dbReference type="ARBA" id="ARBA00022723"/>
    </source>
</evidence>
<sequence length="116" mass="12621">MKNVNFSNWLHVLLAVGLTTVVLTVQAQAVDVAAAEDLIKVNKCGKCHSVDKQKDGPSFKKTAAKYKGKSDGEAKLYVHLTTGPTIEIDGVKEEHTKVKAKDDAAIKNLARYVLSR</sequence>
<evidence type="ECO:0000256" key="7">
    <source>
        <dbReference type="SAM" id="SignalP"/>
    </source>
</evidence>
<dbReference type="Pfam" id="PF00034">
    <property type="entry name" value="Cytochrom_C"/>
    <property type="match status" value="1"/>
</dbReference>
<reference evidence="9 10" key="1">
    <citation type="journal article" date="2021" name="Microbiol. Spectr.">
        <title>A Single Bacterium Capable of Oxidation and Reduction of Iron at Circumneutral pH.</title>
        <authorList>
            <person name="Kato S."/>
            <person name="Ohkuma M."/>
        </authorList>
    </citation>
    <scope>NUCLEOTIDE SEQUENCE [LARGE SCALE GENOMIC DNA]</scope>
    <source>
        <strain evidence="9 10">MIZ03</strain>
    </source>
</reference>
<protein>
    <recommendedName>
        <fullName evidence="8">Cytochrome c domain-containing protein</fullName>
    </recommendedName>
</protein>
<dbReference type="PROSITE" id="PS51007">
    <property type="entry name" value="CYTC"/>
    <property type="match status" value="1"/>
</dbReference>
<proteinExistence type="predicted"/>
<dbReference type="InterPro" id="IPR009056">
    <property type="entry name" value="Cyt_c-like_dom"/>
</dbReference>
<evidence type="ECO:0000256" key="6">
    <source>
        <dbReference type="PROSITE-ProRule" id="PRU00433"/>
    </source>
</evidence>